<reference evidence="2" key="1">
    <citation type="submission" date="2021-09" db="EMBL/GenBank/DDBJ databases">
        <authorList>
            <consortium name="Pathogen Informatics"/>
        </authorList>
    </citation>
    <scope>NUCLEOTIDE SEQUENCE</scope>
</reference>
<organism evidence="2 3">
    <name type="scientific">Cercopithifilaria johnstoni</name>
    <dbReference type="NCBI Taxonomy" id="2874296"/>
    <lineage>
        <taxon>Eukaryota</taxon>
        <taxon>Metazoa</taxon>
        <taxon>Ecdysozoa</taxon>
        <taxon>Nematoda</taxon>
        <taxon>Chromadorea</taxon>
        <taxon>Rhabditida</taxon>
        <taxon>Spirurina</taxon>
        <taxon>Spiruromorpha</taxon>
        <taxon>Filarioidea</taxon>
        <taxon>Onchocercidae</taxon>
        <taxon>Cercopithifilaria</taxon>
    </lineage>
</organism>
<protein>
    <submittedName>
        <fullName evidence="2">Uncharacterized protein</fullName>
    </submittedName>
</protein>
<sequence length="95" mass="10839">MFLFFTTIFLIIQLPSTVTQQWGCIFCFFPYYPQPYPYFYPPVITPPTFFPSYRSIGPCVNGRCPAGYGCYNSQYGPCVNNQCPMGFCYNGQCVG</sequence>
<name>A0A8J2MLU9_9BILA</name>
<dbReference type="OrthoDB" id="5865627at2759"/>
<dbReference type="AlphaFoldDB" id="A0A8J2MLU9"/>
<proteinExistence type="predicted"/>
<keyword evidence="1" id="KW-0732">Signal</keyword>
<dbReference type="Proteomes" id="UP000746747">
    <property type="component" value="Unassembled WGS sequence"/>
</dbReference>
<evidence type="ECO:0000313" key="3">
    <source>
        <dbReference type="Proteomes" id="UP000746747"/>
    </source>
</evidence>
<feature type="chain" id="PRO_5035205635" evidence="1">
    <location>
        <begin position="20"/>
        <end position="95"/>
    </location>
</feature>
<evidence type="ECO:0000256" key="1">
    <source>
        <dbReference type="SAM" id="SignalP"/>
    </source>
</evidence>
<gene>
    <name evidence="2" type="ORF">CJOHNSTONI_LOCUS3804</name>
</gene>
<dbReference type="EMBL" id="CAKAEH010001255">
    <property type="protein sequence ID" value="CAG9533591.1"/>
    <property type="molecule type" value="Genomic_DNA"/>
</dbReference>
<evidence type="ECO:0000313" key="2">
    <source>
        <dbReference type="EMBL" id="CAG9533591.1"/>
    </source>
</evidence>
<keyword evidence="3" id="KW-1185">Reference proteome</keyword>
<comment type="caution">
    <text evidence="2">The sequence shown here is derived from an EMBL/GenBank/DDBJ whole genome shotgun (WGS) entry which is preliminary data.</text>
</comment>
<accession>A0A8J2MLU9</accession>
<feature type="signal peptide" evidence="1">
    <location>
        <begin position="1"/>
        <end position="19"/>
    </location>
</feature>